<protein>
    <submittedName>
        <fullName evidence="8">Methionine ABC transporter substrate-binding protein</fullName>
    </submittedName>
</protein>
<comment type="caution">
    <text evidence="8">The sequence shown here is derived from an EMBL/GenBank/DDBJ whole genome shotgun (WGS) entry which is preliminary data.</text>
</comment>
<sequence length="305" mass="32028">MSRTTRRPALRTSAILAAATLTLGLAACSPESGDAETGAEDASAADEPVTIGVVGASSDEWRLFEQKAADEGLEVEIIDFTEYSQPNPALSQEQLDLNQFQHILYLAQYNVEAGEDLVPIAATAVYPLGLYSSEFTSVDDIPEGGEIAVPNDPTNLSRALLVLQDAGLIALRDGGTAFSTEADVLADESRVTVTPVDAQQTALALDSVSASIINNDFLEDAGIDAADALYQDDASSDAARPYINVWAARADNADDPRFAALIELYKDPEVQDALVAGSGGTAVIADQSAEELQGYLAEVQADSQG</sequence>
<dbReference type="Gene3D" id="3.40.190.10">
    <property type="entry name" value="Periplasmic binding protein-like II"/>
    <property type="match status" value="2"/>
</dbReference>
<gene>
    <name evidence="8" type="ORF">J4G33_16475</name>
</gene>
<evidence type="ECO:0000313" key="8">
    <source>
        <dbReference type="EMBL" id="MBO1753405.1"/>
    </source>
</evidence>
<dbReference type="PANTHER" id="PTHR30429">
    <property type="entry name" value="D-METHIONINE-BINDING LIPOPROTEIN METQ"/>
    <property type="match status" value="1"/>
</dbReference>
<dbReference type="SUPFAM" id="SSF53850">
    <property type="entry name" value="Periplasmic binding protein-like II"/>
    <property type="match status" value="1"/>
</dbReference>
<evidence type="ECO:0000256" key="4">
    <source>
        <dbReference type="ARBA" id="ARBA00023136"/>
    </source>
</evidence>
<reference evidence="8" key="1">
    <citation type="submission" date="2021-03" db="EMBL/GenBank/DDBJ databases">
        <title>Actinotalea soli sp. nov., isolated from soil.</title>
        <authorList>
            <person name="Ping W."/>
            <person name="Zhang J."/>
        </authorList>
    </citation>
    <scope>NUCLEOTIDE SEQUENCE</scope>
    <source>
        <strain evidence="8">BY-33</strain>
    </source>
</reference>
<dbReference type="EMBL" id="JAGEMK010000012">
    <property type="protein sequence ID" value="MBO1753405.1"/>
    <property type="molecule type" value="Genomic_DNA"/>
</dbReference>
<keyword evidence="5" id="KW-0564">Palmitate</keyword>
<keyword evidence="6" id="KW-0449">Lipoprotein</keyword>
<proteinExistence type="inferred from homology"/>
<evidence type="ECO:0000256" key="3">
    <source>
        <dbReference type="ARBA" id="ARBA00022729"/>
    </source>
</evidence>
<evidence type="ECO:0000256" key="1">
    <source>
        <dbReference type="ARBA" id="ARBA00004635"/>
    </source>
</evidence>
<comment type="similarity">
    <text evidence="2">Belongs to the NlpA lipoprotein family.</text>
</comment>
<dbReference type="GO" id="GO:0016020">
    <property type="term" value="C:membrane"/>
    <property type="evidence" value="ECO:0007669"/>
    <property type="project" value="UniProtKB-SubCell"/>
</dbReference>
<accession>A0A939LVD0</accession>
<name>A0A939LVD0_9CELL</name>
<evidence type="ECO:0000256" key="6">
    <source>
        <dbReference type="ARBA" id="ARBA00023288"/>
    </source>
</evidence>
<feature type="chain" id="PRO_5039414046" evidence="7">
    <location>
        <begin position="28"/>
        <end position="305"/>
    </location>
</feature>
<evidence type="ECO:0000313" key="9">
    <source>
        <dbReference type="Proteomes" id="UP000664209"/>
    </source>
</evidence>
<dbReference type="InterPro" id="IPR006311">
    <property type="entry name" value="TAT_signal"/>
</dbReference>
<dbReference type="AlphaFoldDB" id="A0A939LVD0"/>
<keyword evidence="9" id="KW-1185">Reference proteome</keyword>
<feature type="signal peptide" evidence="7">
    <location>
        <begin position="1"/>
        <end position="27"/>
    </location>
</feature>
<comment type="subcellular location">
    <subcellularLocation>
        <location evidence="1">Membrane</location>
        <topology evidence="1">Lipid-anchor</topology>
    </subcellularLocation>
</comment>
<keyword evidence="4" id="KW-0472">Membrane</keyword>
<evidence type="ECO:0000256" key="2">
    <source>
        <dbReference type="ARBA" id="ARBA00008973"/>
    </source>
</evidence>
<keyword evidence="3 7" id="KW-0732">Signal</keyword>
<dbReference type="PANTHER" id="PTHR30429:SF3">
    <property type="entry name" value="LIPOPROTEIN"/>
    <property type="match status" value="1"/>
</dbReference>
<dbReference type="PROSITE" id="PS51257">
    <property type="entry name" value="PROKAR_LIPOPROTEIN"/>
    <property type="match status" value="1"/>
</dbReference>
<evidence type="ECO:0000256" key="7">
    <source>
        <dbReference type="SAM" id="SignalP"/>
    </source>
</evidence>
<dbReference type="Pfam" id="PF03180">
    <property type="entry name" value="Lipoprotein_9"/>
    <property type="match status" value="1"/>
</dbReference>
<dbReference type="InterPro" id="IPR004872">
    <property type="entry name" value="Lipoprotein_NlpA"/>
</dbReference>
<dbReference type="Proteomes" id="UP000664209">
    <property type="component" value="Unassembled WGS sequence"/>
</dbReference>
<organism evidence="8 9">
    <name type="scientific">Actinotalea soli</name>
    <dbReference type="NCBI Taxonomy" id="2819234"/>
    <lineage>
        <taxon>Bacteria</taxon>
        <taxon>Bacillati</taxon>
        <taxon>Actinomycetota</taxon>
        <taxon>Actinomycetes</taxon>
        <taxon>Micrococcales</taxon>
        <taxon>Cellulomonadaceae</taxon>
        <taxon>Actinotalea</taxon>
    </lineage>
</organism>
<evidence type="ECO:0000256" key="5">
    <source>
        <dbReference type="ARBA" id="ARBA00023139"/>
    </source>
</evidence>
<dbReference type="RefSeq" id="WP_208057093.1">
    <property type="nucleotide sequence ID" value="NZ_JAGEMK010000012.1"/>
</dbReference>
<dbReference type="PROSITE" id="PS51318">
    <property type="entry name" value="TAT"/>
    <property type="match status" value="1"/>
</dbReference>